<feature type="domain" description="TonB-dependent receptor plug" evidence="14">
    <location>
        <begin position="37"/>
        <end position="145"/>
    </location>
</feature>
<evidence type="ECO:0000256" key="3">
    <source>
        <dbReference type="ARBA" id="ARBA00022448"/>
    </source>
</evidence>
<dbReference type="InterPro" id="IPR012910">
    <property type="entry name" value="Plug_dom"/>
</dbReference>
<dbReference type="Pfam" id="PF00593">
    <property type="entry name" value="TonB_dep_Rec_b-barrel"/>
    <property type="match status" value="1"/>
</dbReference>
<gene>
    <name evidence="15" type="ORF">VVD49_12095</name>
</gene>
<protein>
    <submittedName>
        <fullName evidence="15">TonB-dependent receptor</fullName>
    </submittedName>
</protein>
<keyword evidence="4 11" id="KW-1134">Transmembrane beta strand</keyword>
<evidence type="ECO:0000259" key="13">
    <source>
        <dbReference type="Pfam" id="PF00593"/>
    </source>
</evidence>
<organism evidence="15 16">
    <name type="scientific">Uliginosibacterium silvisoli</name>
    <dbReference type="NCBI Taxonomy" id="3114758"/>
    <lineage>
        <taxon>Bacteria</taxon>
        <taxon>Pseudomonadati</taxon>
        <taxon>Pseudomonadota</taxon>
        <taxon>Betaproteobacteria</taxon>
        <taxon>Rhodocyclales</taxon>
        <taxon>Zoogloeaceae</taxon>
        <taxon>Uliginosibacterium</taxon>
    </lineage>
</organism>
<comment type="subcellular location">
    <subcellularLocation>
        <location evidence="1 11">Cell outer membrane</location>
        <topology evidence="1 11">Multi-pass membrane protein</topology>
    </subcellularLocation>
</comment>
<reference evidence="15 16" key="1">
    <citation type="submission" date="2024-01" db="EMBL/GenBank/DDBJ databases">
        <title>Uliginosibacterium soil sp. nov.</title>
        <authorList>
            <person name="Lv Y."/>
        </authorList>
    </citation>
    <scope>NUCLEOTIDE SEQUENCE [LARGE SCALE GENOMIC DNA]</scope>
    <source>
        <strain evidence="15 16">H3</strain>
    </source>
</reference>
<keyword evidence="16" id="KW-1185">Reference proteome</keyword>
<dbReference type="Gene3D" id="2.170.130.10">
    <property type="entry name" value="TonB-dependent receptor, plug domain"/>
    <property type="match status" value="1"/>
</dbReference>
<keyword evidence="8 11" id="KW-0472">Membrane</keyword>
<evidence type="ECO:0000256" key="10">
    <source>
        <dbReference type="ARBA" id="ARBA00023237"/>
    </source>
</evidence>
<evidence type="ECO:0000256" key="11">
    <source>
        <dbReference type="PROSITE-ProRule" id="PRU01360"/>
    </source>
</evidence>
<evidence type="ECO:0000313" key="16">
    <source>
        <dbReference type="Proteomes" id="UP001331561"/>
    </source>
</evidence>
<evidence type="ECO:0000256" key="2">
    <source>
        <dbReference type="ARBA" id="ARBA00009810"/>
    </source>
</evidence>
<sequence>MPTLAAATTKDELSDLSLEQLSSIRVTSVSRRPEPLAKAAASIYVITADDIRRSGARSLPEVLRLAPNLQVARLNGREYAISARGFNSTAANKLLVQLDGRSLYTPLFSGVLWDAQDVFLPDVDRIEVISGPGATLWGSNAVNGVINIITRRASETQGGLATASTGTQQHDAAARYGARAGAGSAYRFYAKRDNYEQTERADGVGASDAWQKTQAGFRFDIGEAGNGYTVSGDAYDGSADPVRPERQTLTGANLLLRWSGETSAGSRQTVRFIYDNTHRHAPGVFEEHLNIFDVLGQHDMKISERQNFIFGASYRMAQDSVSNGTALTLLPAEKTLRWGSVFAQDDLMLFDRTRASAGLRAEYNGYTHWEFLPNLRLSHGISDDVVIWSGLSRSVRAPSRIDRDLYTPEKPPYLVAGGPDFESEIANTAEIGLRAQASQSLSYSLTTFYERFRKLRAGRINGNGALEFNNGLSGHTYGLEGWATYRLNRAWRFDAGFVSMRQKYAADPGSIGEQSSLGNDPKYQWQARSTWDASSKLSFTANLRHVAALPQPVVPSYTALDINGAYRILSDTSLTLAVLNAQGGEHREFGTVQTGSEYGPAVYLGLSVGF</sequence>
<keyword evidence="6" id="KW-0732">Signal</keyword>
<dbReference type="EMBL" id="JAYXHS010000002">
    <property type="protein sequence ID" value="MEC5386469.1"/>
    <property type="molecule type" value="Genomic_DNA"/>
</dbReference>
<dbReference type="PANTHER" id="PTHR30069:SF29">
    <property type="entry name" value="HEMOGLOBIN AND HEMOGLOBIN-HAPTOGLOBIN-BINDING PROTEIN 1-RELATED"/>
    <property type="match status" value="1"/>
</dbReference>
<evidence type="ECO:0000256" key="12">
    <source>
        <dbReference type="RuleBase" id="RU003357"/>
    </source>
</evidence>
<dbReference type="Pfam" id="PF07715">
    <property type="entry name" value="Plug"/>
    <property type="match status" value="1"/>
</dbReference>
<dbReference type="PROSITE" id="PS52016">
    <property type="entry name" value="TONB_DEPENDENT_REC_3"/>
    <property type="match status" value="1"/>
</dbReference>
<evidence type="ECO:0000256" key="8">
    <source>
        <dbReference type="ARBA" id="ARBA00023136"/>
    </source>
</evidence>
<dbReference type="RefSeq" id="WP_327599434.1">
    <property type="nucleotide sequence ID" value="NZ_JAYXHS010000002.1"/>
</dbReference>
<dbReference type="InterPro" id="IPR039426">
    <property type="entry name" value="TonB-dep_rcpt-like"/>
</dbReference>
<evidence type="ECO:0000256" key="7">
    <source>
        <dbReference type="ARBA" id="ARBA00023077"/>
    </source>
</evidence>
<keyword evidence="3 11" id="KW-0813">Transport</keyword>
<accession>A0ABU6K3J6</accession>
<dbReference type="InterPro" id="IPR037066">
    <property type="entry name" value="Plug_dom_sf"/>
</dbReference>
<evidence type="ECO:0000256" key="9">
    <source>
        <dbReference type="ARBA" id="ARBA00023170"/>
    </source>
</evidence>
<proteinExistence type="inferred from homology"/>
<evidence type="ECO:0000256" key="6">
    <source>
        <dbReference type="ARBA" id="ARBA00022729"/>
    </source>
</evidence>
<dbReference type="Gene3D" id="2.40.170.20">
    <property type="entry name" value="TonB-dependent receptor, beta-barrel domain"/>
    <property type="match status" value="1"/>
</dbReference>
<keyword evidence="9 15" id="KW-0675">Receptor</keyword>
<evidence type="ECO:0000256" key="1">
    <source>
        <dbReference type="ARBA" id="ARBA00004571"/>
    </source>
</evidence>
<evidence type="ECO:0000313" key="15">
    <source>
        <dbReference type="EMBL" id="MEC5386469.1"/>
    </source>
</evidence>
<name>A0ABU6K3J6_9RHOO</name>
<comment type="caution">
    <text evidence="15">The sequence shown here is derived from an EMBL/GenBank/DDBJ whole genome shotgun (WGS) entry which is preliminary data.</text>
</comment>
<keyword evidence="10 11" id="KW-0998">Cell outer membrane</keyword>
<keyword evidence="5 11" id="KW-0812">Transmembrane</keyword>
<dbReference type="Proteomes" id="UP001331561">
    <property type="component" value="Unassembled WGS sequence"/>
</dbReference>
<feature type="domain" description="TonB-dependent receptor-like beta-barrel" evidence="13">
    <location>
        <begin position="203"/>
        <end position="580"/>
    </location>
</feature>
<evidence type="ECO:0000256" key="5">
    <source>
        <dbReference type="ARBA" id="ARBA00022692"/>
    </source>
</evidence>
<dbReference type="InterPro" id="IPR000531">
    <property type="entry name" value="Beta-barrel_TonB"/>
</dbReference>
<comment type="similarity">
    <text evidence="2 11 12">Belongs to the TonB-dependent receptor family.</text>
</comment>
<dbReference type="SUPFAM" id="SSF56935">
    <property type="entry name" value="Porins"/>
    <property type="match status" value="1"/>
</dbReference>
<dbReference type="InterPro" id="IPR036942">
    <property type="entry name" value="Beta-barrel_TonB_sf"/>
</dbReference>
<keyword evidence="7 12" id="KW-0798">TonB box</keyword>
<dbReference type="PANTHER" id="PTHR30069">
    <property type="entry name" value="TONB-DEPENDENT OUTER MEMBRANE RECEPTOR"/>
    <property type="match status" value="1"/>
</dbReference>
<evidence type="ECO:0000259" key="14">
    <source>
        <dbReference type="Pfam" id="PF07715"/>
    </source>
</evidence>
<evidence type="ECO:0000256" key="4">
    <source>
        <dbReference type="ARBA" id="ARBA00022452"/>
    </source>
</evidence>